<name>R9BSI9_9CLOT</name>
<feature type="chain" id="PRO_5004480951" evidence="1">
    <location>
        <begin position="27"/>
        <end position="187"/>
    </location>
</feature>
<evidence type="ECO:0000256" key="1">
    <source>
        <dbReference type="SAM" id="SignalP"/>
    </source>
</evidence>
<dbReference type="PATRIC" id="fig|1202534.3.peg.3744"/>
<gene>
    <name evidence="2" type="ORF">A500_18777</name>
</gene>
<dbReference type="Proteomes" id="UP000013988">
    <property type="component" value="Unassembled WGS sequence"/>
</dbReference>
<feature type="signal peptide" evidence="1">
    <location>
        <begin position="1"/>
        <end position="26"/>
    </location>
</feature>
<evidence type="ECO:0000313" key="2">
    <source>
        <dbReference type="EMBL" id="EOR20114.1"/>
    </source>
</evidence>
<dbReference type="AlphaFoldDB" id="R9BSI9"/>
<evidence type="ECO:0000313" key="3">
    <source>
        <dbReference type="Proteomes" id="UP000013988"/>
    </source>
</evidence>
<keyword evidence="3" id="KW-1185">Reference proteome</keyword>
<reference evidence="2 3" key="1">
    <citation type="submission" date="2013-03" db="EMBL/GenBank/DDBJ databases">
        <title>Whole genome shotgun sequencing of Clostridium sartagoforme AAU1.</title>
        <authorList>
            <person name="Joshi C.G."/>
            <person name="Duggirala S.M."/>
            <person name="Nathani N.M."/>
            <person name="Bhatt V.D."/>
            <person name="Patel A.K."/>
            <person name="Pandya P.R."/>
            <person name="KaPatel J.A."/>
        </authorList>
    </citation>
    <scope>NUCLEOTIDE SEQUENCE [LARGE SCALE GENOMIC DNA]</scope>
    <source>
        <strain evidence="2 3">AAU1</strain>
    </source>
</reference>
<dbReference type="EMBL" id="ASRV01000225">
    <property type="protein sequence ID" value="EOR20114.1"/>
    <property type="molecule type" value="Genomic_DNA"/>
</dbReference>
<protein>
    <submittedName>
        <fullName evidence="2">Uncharacterized protein</fullName>
    </submittedName>
</protein>
<keyword evidence="1" id="KW-0732">Signal</keyword>
<accession>R9BSI9</accession>
<organism evidence="2 3">
    <name type="scientific">Clostridium sartagoforme AAU1</name>
    <dbReference type="NCBI Taxonomy" id="1202534"/>
    <lineage>
        <taxon>Bacteria</taxon>
        <taxon>Bacillati</taxon>
        <taxon>Bacillota</taxon>
        <taxon>Clostridia</taxon>
        <taxon>Eubacteriales</taxon>
        <taxon>Clostridiaceae</taxon>
        <taxon>Clostridium</taxon>
    </lineage>
</organism>
<sequence length="187" mass="21796">MMGKRMSKLIALIIIIMLTSANISYAQTTTNILYIPSTDPISPYGPQIEDLQNKEDILKNLQDIKRIRGNLIVININENSTTEELKEIDKDIDFYIQQLETIKKNLDNHKLSYKDSFPDLFFSEQILLIVDSYIISLRQQQNLIRSLETNKAEARKLFYSSYLIPVYYYLTLGDQMVAYIDTYFTLS</sequence>
<proteinExistence type="predicted"/>
<comment type="caution">
    <text evidence="2">The sequence shown here is derived from an EMBL/GenBank/DDBJ whole genome shotgun (WGS) entry which is preliminary data.</text>
</comment>